<accession>A0A1S0TLN4</accession>
<dbReference type="InterPro" id="IPR013083">
    <property type="entry name" value="Znf_RING/FYVE/PHD"/>
</dbReference>
<evidence type="ECO:0000259" key="5">
    <source>
        <dbReference type="PROSITE" id="PS50089"/>
    </source>
</evidence>
<proteinExistence type="predicted"/>
<dbReference type="SMART" id="SM00184">
    <property type="entry name" value="RING"/>
    <property type="match status" value="3"/>
</dbReference>
<dbReference type="FunCoup" id="A0A1S0TLN4">
    <property type="interactions" value="271"/>
</dbReference>
<evidence type="ECO:0000256" key="3">
    <source>
        <dbReference type="ARBA" id="ARBA00022833"/>
    </source>
</evidence>
<dbReference type="GO" id="GO:0008270">
    <property type="term" value="F:zinc ion binding"/>
    <property type="evidence" value="ECO:0007669"/>
    <property type="project" value="UniProtKB-KW"/>
</dbReference>
<dbReference type="PROSITE" id="PS00518">
    <property type="entry name" value="ZF_RING_1"/>
    <property type="match status" value="2"/>
</dbReference>
<dbReference type="KEGG" id="loa:LOAG_12457"/>
<dbReference type="AlphaFoldDB" id="A0A1S0TLN4"/>
<sequence>MSSEDDTLRVKCRICSKMYQFTEMQQIFPCFHLFCRGCISILTSYQTTNQANSDRKRKQISTDVMTCPAANCYSQIRGTLTDSLPLTINYCDNMLCPKKLSQFESARLNACQHELCTACLEESLQRQPPACIVENCNRGIVEVEDTYFCDNCGKQTTDPKVQVKCKVKDNCERIALNGFPSNSECSHDVCIECLTDMIADCEANGIAPMCPQPSCHQYYTIESVNALRTLFPQKAEFFQRFDLNEQKTDLFCKDESVTFIDFSSEFDFASRQMAIRVMADSDEEAEGILIYDKQGTIGDFIREVRRVLKILPYEKASTTIYGYFIKNEDDGKVENETDEEIATDAISLAKCITELHLTSSSVVHVDTAGIVQRKSLTKTNTSMQL</sequence>
<evidence type="ECO:0000256" key="1">
    <source>
        <dbReference type="ARBA" id="ARBA00022723"/>
    </source>
</evidence>
<name>A0A1S0TLN4_LOALO</name>
<dbReference type="PROSITE" id="PS50089">
    <property type="entry name" value="ZF_RING_2"/>
    <property type="match status" value="1"/>
</dbReference>
<evidence type="ECO:0000256" key="4">
    <source>
        <dbReference type="PROSITE-ProRule" id="PRU00175"/>
    </source>
</evidence>
<keyword evidence="1" id="KW-0479">Metal-binding</keyword>
<dbReference type="CTD" id="9949919"/>
<dbReference type="OMA" id="ECSHDIC"/>
<protein>
    <recommendedName>
        <fullName evidence="5">RING-type domain-containing protein</fullName>
    </recommendedName>
</protein>
<dbReference type="InterPro" id="IPR001841">
    <property type="entry name" value="Znf_RING"/>
</dbReference>
<keyword evidence="2 4" id="KW-0863">Zinc-finger</keyword>
<dbReference type="EMBL" id="JH712141">
    <property type="protein sequence ID" value="EFO16050.2"/>
    <property type="molecule type" value="Genomic_DNA"/>
</dbReference>
<dbReference type="OrthoDB" id="1711136at2759"/>
<dbReference type="RefSeq" id="XP_020301322.1">
    <property type="nucleotide sequence ID" value="XM_020448543.1"/>
</dbReference>
<dbReference type="InParanoid" id="A0A1S0TLN4"/>
<dbReference type="SUPFAM" id="SSF57850">
    <property type="entry name" value="RING/U-box"/>
    <property type="match status" value="2"/>
</dbReference>
<dbReference type="Gene3D" id="3.30.40.10">
    <property type="entry name" value="Zinc/RING finger domain, C3HC4 (zinc finger)"/>
    <property type="match status" value="1"/>
</dbReference>
<gene>
    <name evidence="6" type="ORF">LOAG_12457</name>
</gene>
<dbReference type="InterPro" id="IPR017907">
    <property type="entry name" value="Znf_RING_CS"/>
</dbReference>
<dbReference type="GeneID" id="9949919"/>
<organism evidence="6">
    <name type="scientific">Loa loa</name>
    <name type="common">Eye worm</name>
    <name type="synonym">Filaria loa</name>
    <dbReference type="NCBI Taxonomy" id="7209"/>
    <lineage>
        <taxon>Eukaryota</taxon>
        <taxon>Metazoa</taxon>
        <taxon>Ecdysozoa</taxon>
        <taxon>Nematoda</taxon>
        <taxon>Chromadorea</taxon>
        <taxon>Rhabditida</taxon>
        <taxon>Spirurina</taxon>
        <taxon>Spiruromorpha</taxon>
        <taxon>Filarioidea</taxon>
        <taxon>Onchocercidae</taxon>
        <taxon>Loa</taxon>
    </lineage>
</organism>
<feature type="domain" description="RING-type" evidence="5">
    <location>
        <begin position="12"/>
        <end position="71"/>
    </location>
</feature>
<evidence type="ECO:0000256" key="2">
    <source>
        <dbReference type="ARBA" id="ARBA00022771"/>
    </source>
</evidence>
<evidence type="ECO:0000313" key="6">
    <source>
        <dbReference type="EMBL" id="EFO16050.2"/>
    </source>
</evidence>
<reference evidence="6" key="1">
    <citation type="submission" date="2012-04" db="EMBL/GenBank/DDBJ databases">
        <title>The Genome Sequence of Loa loa.</title>
        <authorList>
            <consortium name="The Broad Institute Genome Sequencing Platform"/>
            <consortium name="Broad Institute Genome Sequencing Center for Infectious Disease"/>
            <person name="Nutman T.B."/>
            <person name="Fink D.L."/>
            <person name="Russ C."/>
            <person name="Young S."/>
            <person name="Zeng Q."/>
            <person name="Gargeya S."/>
            <person name="Alvarado L."/>
            <person name="Berlin A."/>
            <person name="Chapman S.B."/>
            <person name="Chen Z."/>
            <person name="Freedman E."/>
            <person name="Gellesch M."/>
            <person name="Goldberg J."/>
            <person name="Griggs A."/>
            <person name="Gujja S."/>
            <person name="Heilman E.R."/>
            <person name="Heiman D."/>
            <person name="Howarth C."/>
            <person name="Mehta T."/>
            <person name="Neiman D."/>
            <person name="Pearson M."/>
            <person name="Roberts A."/>
            <person name="Saif S."/>
            <person name="Shea T."/>
            <person name="Shenoy N."/>
            <person name="Sisk P."/>
            <person name="Stolte C."/>
            <person name="Sykes S."/>
            <person name="White J."/>
            <person name="Yandava C."/>
            <person name="Haas B."/>
            <person name="Henn M.R."/>
            <person name="Nusbaum C."/>
            <person name="Birren B."/>
        </authorList>
    </citation>
    <scope>NUCLEOTIDE SEQUENCE [LARGE SCALE GENOMIC DNA]</scope>
</reference>
<keyword evidence="3" id="KW-0862">Zinc</keyword>